<gene>
    <name evidence="2" type="ORF">PDE001_LOCUS3506</name>
</gene>
<keyword evidence="3" id="KW-1185">Reference proteome</keyword>
<name>A0AAV0TR47_9STRA</name>
<sequence length="244" mass="27810">MFLTRTEAEKAQRRARKELERVAKAQRKHAAQEHKAQVGACQAATKGRHTTAKGGSEKTSEGRPRGETSRQDTQSRGSEDGTRAGTTGTFPLDRSRAALCKEKRLSRLWEDVQLDTLSPSSSLSAMPRKRSVSCVPRSYLTRNDHVNQWKPWLPLQRVAQRRDVHIQLLCHLLVWRSQCHRHVVDVQRAGAPCSGRSRSDRFFKKKKSAEQLRNRTMDFNLQIDKQTMFSGRSIELQSQPIVPT</sequence>
<organism evidence="2 3">
    <name type="scientific">Peronospora destructor</name>
    <dbReference type="NCBI Taxonomy" id="86335"/>
    <lineage>
        <taxon>Eukaryota</taxon>
        <taxon>Sar</taxon>
        <taxon>Stramenopiles</taxon>
        <taxon>Oomycota</taxon>
        <taxon>Peronosporomycetes</taxon>
        <taxon>Peronosporales</taxon>
        <taxon>Peronosporaceae</taxon>
        <taxon>Peronospora</taxon>
    </lineage>
</organism>
<accession>A0AAV0TR47</accession>
<proteinExistence type="predicted"/>
<comment type="caution">
    <text evidence="2">The sequence shown here is derived from an EMBL/GenBank/DDBJ whole genome shotgun (WGS) entry which is preliminary data.</text>
</comment>
<evidence type="ECO:0000313" key="3">
    <source>
        <dbReference type="Proteomes" id="UP001162029"/>
    </source>
</evidence>
<dbReference type="AlphaFoldDB" id="A0AAV0TR47"/>
<protein>
    <submittedName>
        <fullName evidence="2">Uncharacterized protein</fullName>
    </submittedName>
</protein>
<feature type="compositionally biased region" description="Basic and acidic residues" evidence="1">
    <location>
        <begin position="55"/>
        <end position="70"/>
    </location>
</feature>
<reference evidence="2" key="1">
    <citation type="submission" date="2022-12" db="EMBL/GenBank/DDBJ databases">
        <authorList>
            <person name="Webb A."/>
        </authorList>
    </citation>
    <scope>NUCLEOTIDE SEQUENCE</scope>
    <source>
        <strain evidence="2">Pd1</strain>
    </source>
</reference>
<dbReference type="Proteomes" id="UP001162029">
    <property type="component" value="Unassembled WGS sequence"/>
</dbReference>
<evidence type="ECO:0000313" key="2">
    <source>
        <dbReference type="EMBL" id="CAI5726126.1"/>
    </source>
</evidence>
<feature type="region of interest" description="Disordered" evidence="1">
    <location>
        <begin position="1"/>
        <end position="93"/>
    </location>
</feature>
<evidence type="ECO:0000256" key="1">
    <source>
        <dbReference type="SAM" id="MobiDB-lite"/>
    </source>
</evidence>
<dbReference type="EMBL" id="CANTFM010000597">
    <property type="protein sequence ID" value="CAI5726126.1"/>
    <property type="molecule type" value="Genomic_DNA"/>
</dbReference>
<feature type="compositionally biased region" description="Basic and acidic residues" evidence="1">
    <location>
        <begin position="1"/>
        <end position="23"/>
    </location>
</feature>